<protein>
    <submittedName>
        <fullName evidence="1">Uncharacterized protein</fullName>
    </submittedName>
</protein>
<gene>
    <name evidence="1" type="ORF">QYM36_013625</name>
</gene>
<comment type="caution">
    <text evidence="1">The sequence shown here is derived from an EMBL/GenBank/DDBJ whole genome shotgun (WGS) entry which is preliminary data.</text>
</comment>
<evidence type="ECO:0000313" key="1">
    <source>
        <dbReference type="EMBL" id="KAK2710008.1"/>
    </source>
</evidence>
<proteinExistence type="predicted"/>
<keyword evidence="2" id="KW-1185">Reference proteome</keyword>
<dbReference type="Proteomes" id="UP001187531">
    <property type="component" value="Unassembled WGS sequence"/>
</dbReference>
<dbReference type="EMBL" id="JAVRJZ010000017">
    <property type="protein sequence ID" value="KAK2710008.1"/>
    <property type="molecule type" value="Genomic_DNA"/>
</dbReference>
<evidence type="ECO:0000313" key="2">
    <source>
        <dbReference type="Proteomes" id="UP001187531"/>
    </source>
</evidence>
<reference evidence="1" key="1">
    <citation type="submission" date="2023-07" db="EMBL/GenBank/DDBJ databases">
        <title>Chromosome-level genome assembly of Artemia franciscana.</title>
        <authorList>
            <person name="Jo E."/>
        </authorList>
    </citation>
    <scope>NUCLEOTIDE SEQUENCE</scope>
    <source>
        <tissue evidence="1">Whole body</tissue>
    </source>
</reference>
<name>A0AA88KWJ7_ARTSF</name>
<sequence>MHPIPIIKCESGVNQLDHHNATPATYSSVLASKVSFSSLLVVELFSKLHF</sequence>
<organism evidence="1 2">
    <name type="scientific">Artemia franciscana</name>
    <name type="common">Brine shrimp</name>
    <name type="synonym">Artemia sanfranciscana</name>
    <dbReference type="NCBI Taxonomy" id="6661"/>
    <lineage>
        <taxon>Eukaryota</taxon>
        <taxon>Metazoa</taxon>
        <taxon>Ecdysozoa</taxon>
        <taxon>Arthropoda</taxon>
        <taxon>Crustacea</taxon>
        <taxon>Branchiopoda</taxon>
        <taxon>Anostraca</taxon>
        <taxon>Artemiidae</taxon>
        <taxon>Artemia</taxon>
    </lineage>
</organism>
<feature type="non-terminal residue" evidence="1">
    <location>
        <position position="50"/>
    </location>
</feature>
<accession>A0AA88KWJ7</accession>
<dbReference type="AlphaFoldDB" id="A0AA88KWJ7"/>